<dbReference type="RefSeq" id="WP_229356124.1">
    <property type="nucleotide sequence ID" value="NZ_BAABAO010000009.1"/>
</dbReference>
<comment type="caution">
    <text evidence="1">The sequence shown here is derived from an EMBL/GenBank/DDBJ whole genome shotgun (WGS) entry which is preliminary data.</text>
</comment>
<protein>
    <recommendedName>
        <fullName evidence="3">Lipoprotein</fullName>
    </recommendedName>
</protein>
<proteinExistence type="predicted"/>
<evidence type="ECO:0000313" key="2">
    <source>
        <dbReference type="Proteomes" id="UP001501333"/>
    </source>
</evidence>
<evidence type="ECO:0000313" key="1">
    <source>
        <dbReference type="EMBL" id="GAA4132040.1"/>
    </source>
</evidence>
<dbReference type="EMBL" id="BAABAO010000009">
    <property type="protein sequence ID" value="GAA4132040.1"/>
    <property type="molecule type" value="Genomic_DNA"/>
</dbReference>
<dbReference type="PROSITE" id="PS51257">
    <property type="entry name" value="PROKAR_LIPOPROTEIN"/>
    <property type="match status" value="1"/>
</dbReference>
<dbReference type="Proteomes" id="UP001501333">
    <property type="component" value="Unassembled WGS sequence"/>
</dbReference>
<keyword evidence="2" id="KW-1185">Reference proteome</keyword>
<reference evidence="2" key="1">
    <citation type="journal article" date="2019" name="Int. J. Syst. Evol. Microbiol.">
        <title>The Global Catalogue of Microorganisms (GCM) 10K type strain sequencing project: providing services to taxonomists for standard genome sequencing and annotation.</title>
        <authorList>
            <consortium name="The Broad Institute Genomics Platform"/>
            <consortium name="The Broad Institute Genome Sequencing Center for Infectious Disease"/>
            <person name="Wu L."/>
            <person name="Ma J."/>
        </authorList>
    </citation>
    <scope>NUCLEOTIDE SEQUENCE [LARGE SCALE GENOMIC DNA]</scope>
    <source>
        <strain evidence="2">JCM 17386</strain>
    </source>
</reference>
<name>A0ABP7Y850_9FLAO</name>
<organism evidence="1 2">
    <name type="scientific">Flavobacterium chungbukense</name>
    <dbReference type="NCBI Taxonomy" id="877464"/>
    <lineage>
        <taxon>Bacteria</taxon>
        <taxon>Pseudomonadati</taxon>
        <taxon>Bacteroidota</taxon>
        <taxon>Flavobacteriia</taxon>
        <taxon>Flavobacteriales</taxon>
        <taxon>Flavobacteriaceae</taxon>
        <taxon>Flavobacterium</taxon>
    </lineage>
</organism>
<accession>A0ABP7Y850</accession>
<gene>
    <name evidence="1" type="ORF">GCM10022250_24470</name>
</gene>
<sequence>MKRFSIYLTAFLFIIISSCKSSKTADFKESINQWERRAFEITIGKEGPGEKKLNCLVKEDYKGALSAVDQQRKEFDVLIDDIKKLSTGGIPKGESLKNASLEYYKSLKELHLFDRKEIEQQEILQTLKNKKLNVGLNNLMTLARQKKMLYTAVYKKEALLQTATENFDAVNGY</sequence>
<evidence type="ECO:0008006" key="3">
    <source>
        <dbReference type="Google" id="ProtNLM"/>
    </source>
</evidence>